<evidence type="ECO:0000256" key="4">
    <source>
        <dbReference type="ARBA" id="ARBA00022496"/>
    </source>
</evidence>
<keyword evidence="6" id="KW-0408">Iron</keyword>
<evidence type="ECO:0000256" key="6">
    <source>
        <dbReference type="ARBA" id="ARBA00023004"/>
    </source>
</evidence>
<keyword evidence="9 11" id="KW-0472">Membrane</keyword>
<comment type="caution">
    <text evidence="16">The sequence shown here is derived from an EMBL/GenBank/DDBJ whole genome shotgun (WGS) entry which is preliminary data.</text>
</comment>
<evidence type="ECO:0000256" key="10">
    <source>
        <dbReference type="ARBA" id="ARBA00023237"/>
    </source>
</evidence>
<dbReference type="SUPFAM" id="SSF56935">
    <property type="entry name" value="Porins"/>
    <property type="match status" value="1"/>
</dbReference>
<evidence type="ECO:0000256" key="1">
    <source>
        <dbReference type="ARBA" id="ARBA00004571"/>
    </source>
</evidence>
<dbReference type="PANTHER" id="PTHR32552:SF81">
    <property type="entry name" value="TONB-DEPENDENT OUTER MEMBRANE RECEPTOR"/>
    <property type="match status" value="1"/>
</dbReference>
<evidence type="ECO:0000256" key="3">
    <source>
        <dbReference type="ARBA" id="ARBA00022452"/>
    </source>
</evidence>
<dbReference type="InterPro" id="IPR039426">
    <property type="entry name" value="TonB-dep_rcpt-like"/>
</dbReference>
<proteinExistence type="inferred from homology"/>
<sequence length="751" mass="80819">MQRIHALRAFLQVGVGALGVAAALGAAPSHAQTAQAEADGASTGEIIVSARRREEALRDTPVAITAVNAAALEAKASVNIGDIMGAAPSVMITQQNSGAAAANVAIRGLSFADVDKSFDPTVAVVVDGVFIGTSTGQFFDFFDISQIEVLRGPQGTLFGRNTIGGVINIRRTRPKFEFSGKVEASYGNYDTWATRAVVNIPIIDDVLAIKPFYFHNQTDGYYHHGITGERTGGSNAENFGVAALLQPSSNFDALLTLEKQVQDFVPVNSNISKTGEVFCLLEPANECNRNTTTDLYTVFGTPGTSHYESPAATLEMNLDAGAVKFTSVTGYRKSDETQTQDFDGSSADIYFSARSQTYRQFSQELRAAGKISDSLDYVVGGYFFKSRYSLQQRTRITLFAPPAIAEQDNIGHARSLAFFGDFNWAFADNWRLSFGGRWTQDRKQNMARIDASQFPNATVSNSKFTPKIGIDFHPTPDMMLYASWSRGYRSGGFSGRGTTLFSATTPYGPETVDSFEGGFKGSLLDGLLELNVAAFLADYKNLQQNTTIPAQGGVGSETIVTNVGSAKLKGIEVEFTAHPAQGLTLSGSLGLLDNSLKDFISQGAISATVPGTRIIDYSNVSMIYAPKTTLSLNANYKVPTGFGEVVANLGYRHISPYDQQIGLDATATYPATGTIVVPRNDPRVRSDTQDLLDASLTTRFDLGGHTARITAFGRNLLDDRGPNAAFTVAGLWSFSSAREPRTYGVILGYEF</sequence>
<organism evidence="16 17">
    <name type="scientific">Novosphingobium resinovorum</name>
    <dbReference type="NCBI Taxonomy" id="158500"/>
    <lineage>
        <taxon>Bacteria</taxon>
        <taxon>Pseudomonadati</taxon>
        <taxon>Pseudomonadota</taxon>
        <taxon>Alphaproteobacteria</taxon>
        <taxon>Sphingomonadales</taxon>
        <taxon>Sphingomonadaceae</taxon>
        <taxon>Novosphingobium</taxon>
    </lineage>
</organism>
<gene>
    <name evidence="16" type="ORF">BV97_04684</name>
</gene>
<dbReference type="STRING" id="158500.BES08_00155"/>
<feature type="domain" description="TonB-dependent receptor-like beta-barrel" evidence="14">
    <location>
        <begin position="288"/>
        <end position="716"/>
    </location>
</feature>
<keyword evidence="10 11" id="KW-0998">Cell outer membrane</keyword>
<feature type="domain" description="TonB-dependent receptor plug" evidence="15">
    <location>
        <begin position="57"/>
        <end position="166"/>
    </location>
</feature>
<dbReference type="RefSeq" id="WP_036529268.1">
    <property type="nucleotide sequence ID" value="NZ_JFYZ01000041.1"/>
</dbReference>
<dbReference type="Proteomes" id="UP000024329">
    <property type="component" value="Unassembled WGS sequence"/>
</dbReference>
<keyword evidence="2 11" id="KW-0813">Transport</keyword>
<dbReference type="Pfam" id="PF00593">
    <property type="entry name" value="TonB_dep_Rec_b-barrel"/>
    <property type="match status" value="1"/>
</dbReference>
<keyword evidence="8 12" id="KW-0798">TonB box</keyword>
<keyword evidence="3 11" id="KW-1134">Transmembrane beta strand</keyword>
<dbReference type="PATRIC" id="fig|158500.4.peg.4757"/>
<name>A0A031JNL0_9SPHN</name>
<keyword evidence="5 11" id="KW-0812">Transmembrane</keyword>
<dbReference type="Pfam" id="PF07715">
    <property type="entry name" value="Plug"/>
    <property type="match status" value="1"/>
</dbReference>
<comment type="similarity">
    <text evidence="11 12">Belongs to the TonB-dependent receptor family.</text>
</comment>
<evidence type="ECO:0000259" key="14">
    <source>
        <dbReference type="Pfam" id="PF00593"/>
    </source>
</evidence>
<dbReference type="GO" id="GO:0006826">
    <property type="term" value="P:iron ion transport"/>
    <property type="evidence" value="ECO:0007669"/>
    <property type="project" value="UniProtKB-KW"/>
</dbReference>
<dbReference type="InterPro" id="IPR000531">
    <property type="entry name" value="Beta-barrel_TonB"/>
</dbReference>
<dbReference type="PROSITE" id="PS52016">
    <property type="entry name" value="TONB_DEPENDENT_REC_3"/>
    <property type="match status" value="1"/>
</dbReference>
<accession>A0A031JNL0</accession>
<comment type="subcellular location">
    <subcellularLocation>
        <location evidence="1 11">Cell outer membrane</location>
        <topology evidence="1 11">Multi-pass membrane protein</topology>
    </subcellularLocation>
</comment>
<evidence type="ECO:0000313" key="16">
    <source>
        <dbReference type="EMBL" id="EZP74736.1"/>
    </source>
</evidence>
<dbReference type="PANTHER" id="PTHR32552">
    <property type="entry name" value="FERRICHROME IRON RECEPTOR-RELATED"/>
    <property type="match status" value="1"/>
</dbReference>
<feature type="chain" id="PRO_5001556843" evidence="13">
    <location>
        <begin position="32"/>
        <end position="751"/>
    </location>
</feature>
<keyword evidence="13" id="KW-0732">Signal</keyword>
<evidence type="ECO:0000256" key="12">
    <source>
        <dbReference type="RuleBase" id="RU003357"/>
    </source>
</evidence>
<feature type="signal peptide" evidence="13">
    <location>
        <begin position="1"/>
        <end position="31"/>
    </location>
</feature>
<dbReference type="InterPro" id="IPR012910">
    <property type="entry name" value="Plug_dom"/>
</dbReference>
<evidence type="ECO:0000256" key="11">
    <source>
        <dbReference type="PROSITE-ProRule" id="PRU01360"/>
    </source>
</evidence>
<evidence type="ECO:0000256" key="13">
    <source>
        <dbReference type="SAM" id="SignalP"/>
    </source>
</evidence>
<dbReference type="EMBL" id="JFYZ01000041">
    <property type="protein sequence ID" value="EZP74736.1"/>
    <property type="molecule type" value="Genomic_DNA"/>
</dbReference>
<dbReference type="GO" id="GO:0009279">
    <property type="term" value="C:cell outer membrane"/>
    <property type="evidence" value="ECO:0007669"/>
    <property type="project" value="UniProtKB-SubCell"/>
</dbReference>
<evidence type="ECO:0000313" key="17">
    <source>
        <dbReference type="Proteomes" id="UP000024329"/>
    </source>
</evidence>
<dbReference type="eggNOG" id="COG4773">
    <property type="taxonomic scope" value="Bacteria"/>
</dbReference>
<dbReference type="InterPro" id="IPR036942">
    <property type="entry name" value="Beta-barrel_TonB_sf"/>
</dbReference>
<dbReference type="AlphaFoldDB" id="A0A031JNL0"/>
<keyword evidence="4" id="KW-0410">Iron transport</keyword>
<keyword evidence="16" id="KW-0675">Receptor</keyword>
<evidence type="ECO:0000256" key="8">
    <source>
        <dbReference type="ARBA" id="ARBA00023077"/>
    </source>
</evidence>
<protein>
    <submittedName>
        <fullName evidence="16">TonB-dependent receptor</fullName>
    </submittedName>
</protein>
<evidence type="ECO:0000256" key="7">
    <source>
        <dbReference type="ARBA" id="ARBA00023065"/>
    </source>
</evidence>
<reference evidence="16 17" key="1">
    <citation type="submission" date="2014-03" db="EMBL/GenBank/DDBJ databases">
        <title>Whole genome sequence of Novosphingobium resinovorum KF1.</title>
        <authorList>
            <person name="Gan H.M."/>
            <person name="Gan H.Y."/>
            <person name="Chew T.H."/>
            <person name="Savka M.A."/>
        </authorList>
    </citation>
    <scope>NUCLEOTIDE SEQUENCE [LARGE SCALE GENOMIC DNA]</scope>
    <source>
        <strain evidence="16 17">KF1</strain>
    </source>
</reference>
<evidence type="ECO:0000256" key="9">
    <source>
        <dbReference type="ARBA" id="ARBA00023136"/>
    </source>
</evidence>
<evidence type="ECO:0000259" key="15">
    <source>
        <dbReference type="Pfam" id="PF07715"/>
    </source>
</evidence>
<evidence type="ECO:0000256" key="5">
    <source>
        <dbReference type="ARBA" id="ARBA00022692"/>
    </source>
</evidence>
<keyword evidence="7" id="KW-0406">Ion transport</keyword>
<evidence type="ECO:0000256" key="2">
    <source>
        <dbReference type="ARBA" id="ARBA00022448"/>
    </source>
</evidence>
<dbReference type="Gene3D" id="2.40.170.20">
    <property type="entry name" value="TonB-dependent receptor, beta-barrel domain"/>
    <property type="match status" value="1"/>
</dbReference>